<dbReference type="InterPro" id="IPR038332">
    <property type="entry name" value="PPE_sf"/>
</dbReference>
<dbReference type="PANTHER" id="PTHR42976:SF1">
    <property type="entry name" value="GH18 DOMAIN-CONTAINING PROTEIN-RELATED"/>
    <property type="match status" value="1"/>
</dbReference>
<dbReference type="PANTHER" id="PTHR42976">
    <property type="entry name" value="BIFUNCTIONAL CHITINASE/LYSOZYME-RELATED"/>
    <property type="match status" value="1"/>
</dbReference>
<feature type="domain" description="PE" evidence="1">
    <location>
        <begin position="4"/>
        <end position="93"/>
    </location>
</feature>
<name>A0A0Q2QE00_MYCGO</name>
<comment type="caution">
    <text evidence="2">The sequence shown here is derived from an EMBL/GenBank/DDBJ whole genome shotgun (WGS) entry which is preliminary data.</text>
</comment>
<evidence type="ECO:0000313" key="2">
    <source>
        <dbReference type="EMBL" id="KQH77949.1"/>
    </source>
</evidence>
<evidence type="ECO:0000259" key="1">
    <source>
        <dbReference type="Pfam" id="PF00934"/>
    </source>
</evidence>
<dbReference type="AlphaFoldDB" id="A0A0Q2QE00"/>
<dbReference type="RefSeq" id="WP_055579174.1">
    <property type="nucleotide sequence ID" value="NZ_LKTM01000267.1"/>
</dbReference>
<dbReference type="Gene3D" id="1.10.287.850">
    <property type="entry name" value="HP0062-like domain"/>
    <property type="match status" value="1"/>
</dbReference>
<dbReference type="SUPFAM" id="SSF51445">
    <property type="entry name" value="(Trans)glycosidases"/>
    <property type="match status" value="1"/>
</dbReference>
<dbReference type="InterPro" id="IPR017853">
    <property type="entry name" value="GH"/>
</dbReference>
<dbReference type="SUPFAM" id="SSF140459">
    <property type="entry name" value="PE/PPE dimer-like"/>
    <property type="match status" value="1"/>
</dbReference>
<dbReference type="Pfam" id="PF21526">
    <property type="entry name" value="PGRS"/>
    <property type="match status" value="1"/>
</dbReference>
<dbReference type="InterPro" id="IPR052750">
    <property type="entry name" value="GH18_Chitinase"/>
</dbReference>
<gene>
    <name evidence="2" type="ORF">AO501_00840</name>
</gene>
<dbReference type="InterPro" id="IPR048996">
    <property type="entry name" value="PGRS_rpt"/>
</dbReference>
<dbReference type="EMBL" id="LKTM01000267">
    <property type="protein sequence ID" value="KQH77949.1"/>
    <property type="molecule type" value="Genomic_DNA"/>
</dbReference>
<reference evidence="2 3" key="1">
    <citation type="submission" date="2015-10" db="EMBL/GenBank/DDBJ databases">
        <title>Mycobacterium gordonae draft genome assembly.</title>
        <authorList>
            <person name="Ustinova V."/>
            <person name="Smirnova T."/>
            <person name="Blagodatskikh K."/>
            <person name="Varlamov D."/>
            <person name="Larionova E."/>
            <person name="Chernousova L."/>
        </authorList>
    </citation>
    <scope>NUCLEOTIDE SEQUENCE [LARGE SCALE GENOMIC DNA]</scope>
    <source>
        <strain evidence="2 3">CTRI 14-8773</strain>
    </source>
</reference>
<protein>
    <recommendedName>
        <fullName evidence="1">PE domain-containing protein</fullName>
    </recommendedName>
</protein>
<proteinExistence type="predicted"/>
<dbReference type="Pfam" id="PF00934">
    <property type="entry name" value="PE"/>
    <property type="match status" value="1"/>
</dbReference>
<dbReference type="InterPro" id="IPR000084">
    <property type="entry name" value="PE-PGRS_N"/>
</dbReference>
<sequence>MSFVIADPEMLLAAASDLEGIRSGLVMANVTTGPATALAPAAADEVSAAVAGMFGAYGREYRALSVQVEAYHARFVQALAAGANSFATAEAANTSILQSLEEQLLRVVNAPTQLLLGRPLIGDGADASVAGGRGGDGGLLFGNGGRGAAGAGGQAGGAGGDAGLFGNGGAGGNGGTGAPGGAGGRAGLLLGRPGIAGLPGSIAPPTPVGTGVFSPYVDMTLWPQFDFTGASRIGSIEDVTLGFITANSAGQPAWGGFDAYTIGNGAGVPSGNLLFQINSQMDAMRAAGINATISFGGAANQELALTGGTAAELAAKYTSVMNAYGIHKLDFDIEGAALGDTASLKLRSQAIASLQTTGIAAGKPVDVSFTLPVMPTGLTADGLRAVQIAVDNHVQISHVNIMAMDYYDPSLPYAGKMGDYAIQAATAVHGQLATLYPSKTSAQIWSMVDVTPMIGVNDDPAEIFSLADAQKLTTFAEQNNLGGLHMWSANRDFPGAPGVLTNVSSGVAQNPWQFSQTFEQFDS</sequence>
<evidence type="ECO:0000313" key="3">
    <source>
        <dbReference type="Proteomes" id="UP000051677"/>
    </source>
</evidence>
<dbReference type="CDD" id="cd06543">
    <property type="entry name" value="GH18_PF-ChiA-like"/>
    <property type="match status" value="1"/>
</dbReference>
<organism evidence="2 3">
    <name type="scientific">Mycobacterium gordonae</name>
    <dbReference type="NCBI Taxonomy" id="1778"/>
    <lineage>
        <taxon>Bacteria</taxon>
        <taxon>Bacillati</taxon>
        <taxon>Actinomycetota</taxon>
        <taxon>Actinomycetes</taxon>
        <taxon>Mycobacteriales</taxon>
        <taxon>Mycobacteriaceae</taxon>
        <taxon>Mycobacterium</taxon>
    </lineage>
</organism>
<dbReference type="Gene3D" id="3.20.20.80">
    <property type="entry name" value="Glycosidases"/>
    <property type="match status" value="1"/>
</dbReference>
<accession>A0A0Q2QE00</accession>
<dbReference type="OrthoDB" id="99456at2"/>
<dbReference type="STRING" id="1778.A9W97_07740"/>
<dbReference type="Proteomes" id="UP000051677">
    <property type="component" value="Unassembled WGS sequence"/>
</dbReference>